<keyword evidence="1" id="KW-1133">Transmembrane helix</keyword>
<dbReference type="PANTHER" id="PTHR23021">
    <property type="entry name" value="SERPENTINE RECEPTOR, CLASS T"/>
    <property type="match status" value="1"/>
</dbReference>
<dbReference type="Gene3D" id="1.20.1070.10">
    <property type="entry name" value="Rhodopsin 7-helix transmembrane proteins"/>
    <property type="match status" value="1"/>
</dbReference>
<dbReference type="STRING" id="131310.A0A0N4Z5E3"/>
<evidence type="ECO:0000313" key="2">
    <source>
        <dbReference type="Proteomes" id="UP000038045"/>
    </source>
</evidence>
<dbReference type="SUPFAM" id="SSF81321">
    <property type="entry name" value="Family A G protein-coupled receptor-like"/>
    <property type="match status" value="1"/>
</dbReference>
<feature type="transmembrane region" description="Helical" evidence="1">
    <location>
        <begin position="250"/>
        <end position="271"/>
    </location>
</feature>
<keyword evidence="1" id="KW-0812">Transmembrane</keyword>
<feature type="transmembrane region" description="Helical" evidence="1">
    <location>
        <begin position="152"/>
        <end position="175"/>
    </location>
</feature>
<feature type="transmembrane region" description="Helical" evidence="1">
    <location>
        <begin position="212"/>
        <end position="230"/>
    </location>
</feature>
<dbReference type="Proteomes" id="UP000038045">
    <property type="component" value="Unplaced"/>
</dbReference>
<proteinExistence type="predicted"/>
<dbReference type="WBParaSite" id="PTRK_0000224500.1">
    <property type="protein sequence ID" value="PTRK_0000224500.1"/>
    <property type="gene ID" value="PTRK_0000224500"/>
</dbReference>
<dbReference type="Pfam" id="PF10321">
    <property type="entry name" value="7TM_GPCR_Srt"/>
    <property type="match status" value="1"/>
</dbReference>
<reference evidence="3" key="1">
    <citation type="submission" date="2017-02" db="UniProtKB">
        <authorList>
            <consortium name="WormBaseParasite"/>
        </authorList>
    </citation>
    <scope>IDENTIFICATION</scope>
</reference>
<feature type="transmembrane region" description="Helical" evidence="1">
    <location>
        <begin position="291"/>
        <end position="313"/>
    </location>
</feature>
<feature type="transmembrane region" description="Helical" evidence="1">
    <location>
        <begin position="109"/>
        <end position="131"/>
    </location>
</feature>
<evidence type="ECO:0000313" key="3">
    <source>
        <dbReference type="WBParaSite" id="PTRK_0000224500.1"/>
    </source>
</evidence>
<name>A0A0N4Z5E3_PARTI</name>
<dbReference type="AlphaFoldDB" id="A0A0N4Z5E3"/>
<dbReference type="PANTHER" id="PTHR23021:SF11">
    <property type="entry name" value="SERPENTINE RECEPTOR, CLASS T"/>
    <property type="match status" value="1"/>
</dbReference>
<keyword evidence="2" id="KW-1185">Reference proteome</keyword>
<sequence>MLYNPLFFPSVWEKYYTCNQEEIEFAKKYYNPYAIIFGIIYLVIGIIFLTLYIPCVIVMFKKEFQMISCYKIMLILGIIDVIALFVSCIGSGLLSIIGLTFCSCPEINIILGTIAVGLWVAACIQSLILAFSRIVDISHKKLFRLLFEGNRTYMWFILTLIYTMYFSIFSNPMIYSQISYAWFFDPFIDYASVDLFKRPTDYSNYPQVANNALFVILMTTAYSIMFYDLYKISKNNSHKGANKSLIKVQLQIFIVCFFVFSSALMYIYMQFFESPLYITIITQVELKDFKIHIFLKILWELSQGCASIVYIILNNTMKIALIKLLRCNTKNKVSVVFTKKLQKSVNINKTGKV</sequence>
<dbReference type="InterPro" id="IPR019425">
    <property type="entry name" value="7TM_GPCR_serpentine_rcpt_Srt"/>
</dbReference>
<accession>A0A0N4Z5E3</accession>
<feature type="transmembrane region" description="Helical" evidence="1">
    <location>
        <begin position="33"/>
        <end position="60"/>
    </location>
</feature>
<keyword evidence="1" id="KW-0472">Membrane</keyword>
<protein>
    <submittedName>
        <fullName evidence="3">Serpentine Receptor, class T</fullName>
    </submittedName>
</protein>
<evidence type="ECO:0000256" key="1">
    <source>
        <dbReference type="SAM" id="Phobius"/>
    </source>
</evidence>
<organism evidence="2 3">
    <name type="scientific">Parastrongyloides trichosuri</name>
    <name type="common">Possum-specific nematode worm</name>
    <dbReference type="NCBI Taxonomy" id="131310"/>
    <lineage>
        <taxon>Eukaryota</taxon>
        <taxon>Metazoa</taxon>
        <taxon>Ecdysozoa</taxon>
        <taxon>Nematoda</taxon>
        <taxon>Chromadorea</taxon>
        <taxon>Rhabditida</taxon>
        <taxon>Tylenchina</taxon>
        <taxon>Panagrolaimomorpha</taxon>
        <taxon>Strongyloidoidea</taxon>
        <taxon>Strongyloididae</taxon>
        <taxon>Parastrongyloides</taxon>
    </lineage>
</organism>
<feature type="transmembrane region" description="Helical" evidence="1">
    <location>
        <begin position="72"/>
        <end position="97"/>
    </location>
</feature>